<dbReference type="PANTHER" id="PTHR11986:SF18">
    <property type="entry name" value="ORNITHINE AMINOTRANSFERASE, MITOCHONDRIAL"/>
    <property type="match status" value="1"/>
</dbReference>
<dbReference type="InterPro" id="IPR015424">
    <property type="entry name" value="PyrdxlP-dep_Trfase"/>
</dbReference>
<evidence type="ECO:0000256" key="4">
    <source>
        <dbReference type="ARBA" id="ARBA00012924"/>
    </source>
</evidence>
<dbReference type="InterPro" id="IPR049704">
    <property type="entry name" value="Aminotrans_3_PPA_site"/>
</dbReference>
<evidence type="ECO:0000313" key="11">
    <source>
        <dbReference type="Proteomes" id="UP000234254"/>
    </source>
</evidence>
<comment type="catalytic activity">
    <reaction evidence="9">
        <text>a 2-oxocarboxylate + L-ornithine = L-glutamate 5-semialdehyde + an L-alpha-amino acid</text>
        <dbReference type="Rhea" id="RHEA:13877"/>
        <dbReference type="ChEBI" id="CHEBI:35179"/>
        <dbReference type="ChEBI" id="CHEBI:46911"/>
        <dbReference type="ChEBI" id="CHEBI:58066"/>
        <dbReference type="ChEBI" id="CHEBI:59869"/>
        <dbReference type="EC" id="2.6.1.13"/>
    </reaction>
</comment>
<dbReference type="GO" id="GO:0042802">
    <property type="term" value="F:identical protein binding"/>
    <property type="evidence" value="ECO:0007669"/>
    <property type="project" value="TreeGrafter"/>
</dbReference>
<evidence type="ECO:0000256" key="2">
    <source>
        <dbReference type="ARBA" id="ARBA00004998"/>
    </source>
</evidence>
<dbReference type="SUPFAM" id="SSF53383">
    <property type="entry name" value="PLP-dependent transferases"/>
    <property type="match status" value="1"/>
</dbReference>
<dbReference type="Proteomes" id="UP000234254">
    <property type="component" value="Unassembled WGS sequence"/>
</dbReference>
<keyword evidence="11" id="KW-1185">Reference proteome</keyword>
<evidence type="ECO:0000256" key="5">
    <source>
        <dbReference type="ARBA" id="ARBA00022576"/>
    </source>
</evidence>
<evidence type="ECO:0000256" key="1">
    <source>
        <dbReference type="ARBA" id="ARBA00001933"/>
    </source>
</evidence>
<dbReference type="Gene3D" id="3.40.640.10">
    <property type="entry name" value="Type I PLP-dependent aspartate aminotransferase-like (Major domain)"/>
    <property type="match status" value="1"/>
</dbReference>
<organism evidence="10 11">
    <name type="scientific">Aspergillus campestris (strain IBT 28561)</name>
    <dbReference type="NCBI Taxonomy" id="1392248"/>
    <lineage>
        <taxon>Eukaryota</taxon>
        <taxon>Fungi</taxon>
        <taxon>Dikarya</taxon>
        <taxon>Ascomycota</taxon>
        <taxon>Pezizomycotina</taxon>
        <taxon>Eurotiomycetes</taxon>
        <taxon>Eurotiomycetidae</taxon>
        <taxon>Eurotiales</taxon>
        <taxon>Aspergillaceae</taxon>
        <taxon>Aspergillus</taxon>
        <taxon>Aspergillus subgen. Circumdati</taxon>
    </lineage>
</organism>
<keyword evidence="7 8" id="KW-0663">Pyridoxal phosphate</keyword>
<dbReference type="GeneID" id="36548632"/>
<dbReference type="UniPathway" id="UPA00098">
    <property type="reaction ID" value="UER00358"/>
</dbReference>
<dbReference type="Pfam" id="PF00202">
    <property type="entry name" value="Aminotran_3"/>
    <property type="match status" value="1"/>
</dbReference>
<dbReference type="EC" id="2.6.1.13" evidence="4 9"/>
<dbReference type="RefSeq" id="XP_024694582.1">
    <property type="nucleotide sequence ID" value="XM_024841108.1"/>
</dbReference>
<dbReference type="InterPro" id="IPR005814">
    <property type="entry name" value="Aminotrans_3"/>
</dbReference>
<dbReference type="VEuPathDB" id="FungiDB:P168DRAFT_326283"/>
<dbReference type="GO" id="GO:0004587">
    <property type="term" value="F:ornithine aminotransferase activity"/>
    <property type="evidence" value="ECO:0007669"/>
    <property type="project" value="UniProtKB-EC"/>
</dbReference>
<evidence type="ECO:0000256" key="3">
    <source>
        <dbReference type="ARBA" id="ARBA00008954"/>
    </source>
</evidence>
<evidence type="ECO:0000313" key="10">
    <source>
        <dbReference type="EMBL" id="PKY05988.1"/>
    </source>
</evidence>
<dbReference type="AlphaFoldDB" id="A0A2I1D816"/>
<keyword evidence="5 9" id="KW-0032">Aminotransferase</keyword>
<dbReference type="PIRSF" id="PIRSF000521">
    <property type="entry name" value="Transaminase_4ab_Lys_Orn"/>
    <property type="match status" value="1"/>
</dbReference>
<dbReference type="PROSITE" id="PS00600">
    <property type="entry name" value="AA_TRANSFER_CLASS_3"/>
    <property type="match status" value="1"/>
</dbReference>
<dbReference type="InterPro" id="IPR015422">
    <property type="entry name" value="PyrdxlP-dep_Trfase_small"/>
</dbReference>
<evidence type="ECO:0000256" key="8">
    <source>
        <dbReference type="RuleBase" id="RU003560"/>
    </source>
</evidence>
<dbReference type="PANTHER" id="PTHR11986">
    <property type="entry name" value="AMINOTRANSFERASE CLASS III"/>
    <property type="match status" value="1"/>
</dbReference>
<dbReference type="GO" id="GO:0030170">
    <property type="term" value="F:pyridoxal phosphate binding"/>
    <property type="evidence" value="ECO:0007669"/>
    <property type="project" value="InterPro"/>
</dbReference>
<dbReference type="GO" id="GO:0005737">
    <property type="term" value="C:cytoplasm"/>
    <property type="evidence" value="ECO:0007669"/>
    <property type="project" value="TreeGrafter"/>
</dbReference>
<gene>
    <name evidence="10" type="ORF">P168DRAFT_326283</name>
</gene>
<proteinExistence type="inferred from homology"/>
<dbReference type="CDD" id="cd00610">
    <property type="entry name" value="OAT_like"/>
    <property type="match status" value="1"/>
</dbReference>
<comment type="caution">
    <text evidence="10">The sequence shown here is derived from an EMBL/GenBank/DDBJ whole genome shotgun (WGS) entry which is preliminary data.</text>
</comment>
<protein>
    <recommendedName>
        <fullName evidence="4 9">Ornithine aminotransferase</fullName>
        <ecNumber evidence="4 9">2.6.1.13</ecNumber>
    </recommendedName>
</protein>
<keyword evidence="6 9" id="KW-0808">Transferase</keyword>
<comment type="pathway">
    <text evidence="2 9">Amino-acid biosynthesis; L-proline biosynthesis; L-glutamate 5-semialdehyde from L-ornithine: step 1/1.</text>
</comment>
<evidence type="ECO:0000256" key="9">
    <source>
        <dbReference type="RuleBase" id="RU365036"/>
    </source>
</evidence>
<comment type="similarity">
    <text evidence="3 8">Belongs to the class-III pyridoxal-phosphate-dependent aminotransferase family.</text>
</comment>
<dbReference type="EMBL" id="MSFM01000004">
    <property type="protein sequence ID" value="PKY05988.1"/>
    <property type="molecule type" value="Genomic_DNA"/>
</dbReference>
<evidence type="ECO:0000256" key="6">
    <source>
        <dbReference type="ARBA" id="ARBA00022679"/>
    </source>
</evidence>
<accession>A0A2I1D816</accession>
<dbReference type="InterPro" id="IPR050103">
    <property type="entry name" value="Class-III_PLP-dep_AT"/>
</dbReference>
<comment type="cofactor">
    <cofactor evidence="1 9">
        <name>pyridoxal 5'-phosphate</name>
        <dbReference type="ChEBI" id="CHEBI:597326"/>
    </cofactor>
</comment>
<dbReference type="OrthoDB" id="10261433at2759"/>
<reference evidence="10" key="1">
    <citation type="submission" date="2016-12" db="EMBL/GenBank/DDBJ databases">
        <title>The genomes of Aspergillus section Nigri reveals drivers in fungal speciation.</title>
        <authorList>
            <consortium name="DOE Joint Genome Institute"/>
            <person name="Vesth T.C."/>
            <person name="Nybo J."/>
            <person name="Theobald S."/>
            <person name="Brandl J."/>
            <person name="Frisvad J.C."/>
            <person name="Nielsen K.F."/>
            <person name="Lyhne E.K."/>
            <person name="Kogle M.E."/>
            <person name="Kuo A."/>
            <person name="Riley R."/>
            <person name="Clum A."/>
            <person name="Nolan M."/>
            <person name="Lipzen A."/>
            <person name="Salamov A."/>
            <person name="Henrissat B."/>
            <person name="Wiebenga A."/>
            <person name="De vries R.P."/>
            <person name="Grigoriev I.V."/>
            <person name="Mortensen U.H."/>
            <person name="Andersen M.R."/>
            <person name="Baker S.E."/>
        </authorList>
    </citation>
    <scope>NUCLEOTIDE SEQUENCE</scope>
    <source>
        <strain evidence="10">IBT 28561</strain>
    </source>
</reference>
<dbReference type="GO" id="GO:0019544">
    <property type="term" value="P:L-arginine catabolic process to L-glutamate"/>
    <property type="evidence" value="ECO:0007669"/>
    <property type="project" value="TreeGrafter"/>
</dbReference>
<dbReference type="GO" id="GO:0010121">
    <property type="term" value="P:L-arginine catabolic process to proline via ornithine"/>
    <property type="evidence" value="ECO:0007669"/>
    <property type="project" value="TreeGrafter"/>
</dbReference>
<dbReference type="FunFam" id="3.40.640.10:FF:000011">
    <property type="entry name" value="Ornithine aminotransferase"/>
    <property type="match status" value="1"/>
</dbReference>
<name>A0A2I1D816_ASPC2</name>
<dbReference type="InterPro" id="IPR015421">
    <property type="entry name" value="PyrdxlP-dep_Trfase_major"/>
</dbReference>
<evidence type="ECO:0000256" key="7">
    <source>
        <dbReference type="ARBA" id="ARBA00022898"/>
    </source>
</evidence>
<sequence>MGSHVETHALSATASKQIAQWEKNIAPGFASFPVVWESAAGHTVTDTDGKEYIDMISQFAVVNFGHSHPHIIDAVVEQTRRCALTNTSYMNPLYGKLATRLTEKFGYDAIASMVTGAEAVDALIKIARKWAYVTKGIPNDEAIILTTDQCYHGLTLATMGLSNRIAQNFGKHLPNVGPYDPQTGQVVRFGDVDDLENALAESSSRIAAFLIEPVQGYAGTKTPPKGYLTAVQALCRKHNVLFLCDEVQSGFGRTGFDLAYQREPGVKPDMVALGKALTGGATPMSLVMGKAHVMDIIEQGDIVSTFAASPVGCAAALAVLDVLEAEDISARSQNLGLVLADAIDRAQLPYILEHRGRDAGLFQTLVVDEKPELGITARRIAALCALRGVLCGNAANRLRLSPPLVITEDALCRSVEVIAGAFRDVGSLGLFPGST</sequence>
<dbReference type="Gene3D" id="3.90.1150.10">
    <property type="entry name" value="Aspartate Aminotransferase, domain 1"/>
    <property type="match status" value="1"/>
</dbReference>
<dbReference type="GO" id="GO:0055129">
    <property type="term" value="P:L-proline biosynthetic process"/>
    <property type="evidence" value="ECO:0007669"/>
    <property type="project" value="UniProtKB-UniPathway"/>
</dbReference>